<evidence type="ECO:0008006" key="9">
    <source>
        <dbReference type="Google" id="ProtNLM"/>
    </source>
</evidence>
<dbReference type="PANTHER" id="PTHR11802:SF3">
    <property type="entry name" value="RETINOID-INDUCIBLE SERINE CARBOXYPEPTIDASE"/>
    <property type="match status" value="1"/>
</dbReference>
<evidence type="ECO:0000256" key="6">
    <source>
        <dbReference type="SAM" id="SignalP"/>
    </source>
</evidence>
<dbReference type="SUPFAM" id="SSF53474">
    <property type="entry name" value="alpha/beta-Hydrolases"/>
    <property type="match status" value="1"/>
</dbReference>
<dbReference type="STRING" id="1280946.HY29_01100"/>
<evidence type="ECO:0000256" key="2">
    <source>
        <dbReference type="ARBA" id="ARBA00022670"/>
    </source>
</evidence>
<dbReference type="GO" id="GO:0004185">
    <property type="term" value="F:serine-type carboxypeptidase activity"/>
    <property type="evidence" value="ECO:0007669"/>
    <property type="project" value="InterPro"/>
</dbReference>
<sequence>MLAENEDMMSMFCRKSLFAAALASAFGAAALHAAAEPAPAVWEHVQTDKTFHVSDTYGADPLSYVVHWDSFALEITSDDHATTISGTSYLCQSCEAGAARPVMFLFNGGPGASSSPLHFALGPRSRPEKGTGADGVFPENPDTLLRAADLVFIDPVETGFSRASDPDGKSPYLSIDGDAEAVSRYIHAWLAEHDRENAPVFITGQSYGGFRLANMMPSIGDVKVAGLVLVSPMLDASGSESDLGYVFALPTMAATAWRLGKSHLEVDSEGEVWNVAREFAETEYLVALQQGDLLSPQTAEDIAAKLAAMTGLAKQDILTSKLRIDTQMFLENVMADQGMLVSRLNTAIVRPVKKPENSDRPAAANDPSLGLGSSNKIIAEDIASYLEQATGLAGLDGYWSLNLDANFAWGWSSQNSGLFYTNGAPLLGDFLQDHDNVSLLVFGGYRDLATPVLATQYALSHAGLPEERVDLIKMPTGHSPFDEVDGRARFSNRIYRFLTHASLPSSKDFEGKE</sequence>
<protein>
    <recommendedName>
        <fullName evidence="9">Peptidase S10</fullName>
    </recommendedName>
</protein>
<evidence type="ECO:0000256" key="1">
    <source>
        <dbReference type="ARBA" id="ARBA00022645"/>
    </source>
</evidence>
<gene>
    <name evidence="7" type="ORF">HY29_01100</name>
</gene>
<dbReference type="GO" id="GO:0006508">
    <property type="term" value="P:proteolysis"/>
    <property type="evidence" value="ECO:0007669"/>
    <property type="project" value="UniProtKB-KW"/>
</dbReference>
<evidence type="ECO:0000256" key="3">
    <source>
        <dbReference type="ARBA" id="ARBA00022729"/>
    </source>
</evidence>
<keyword evidence="1" id="KW-0121">Carboxypeptidase</keyword>
<keyword evidence="8" id="KW-1185">Reference proteome</keyword>
<reference evidence="7 8" key="1">
    <citation type="journal article" date="2014" name="Antonie Van Leeuwenhoek">
        <title>Hyphomonas beringensis sp. nov. and Hyphomonas chukchiensis sp. nov., isolated from surface seawater of the Bering Sea and Chukchi Sea.</title>
        <authorList>
            <person name="Li C."/>
            <person name="Lai Q."/>
            <person name="Li G."/>
            <person name="Dong C."/>
            <person name="Wang J."/>
            <person name="Liao Y."/>
            <person name="Shao Z."/>
        </authorList>
    </citation>
    <scope>NUCLEOTIDE SEQUENCE [LARGE SCALE GENOMIC DNA]</scope>
    <source>
        <strain evidence="7 8">25B14_1</strain>
    </source>
</reference>
<dbReference type="Pfam" id="PF00450">
    <property type="entry name" value="Peptidase_S10"/>
    <property type="match status" value="1"/>
</dbReference>
<dbReference type="RefSeq" id="WP_034790114.1">
    <property type="nucleotide sequence ID" value="NZ_AWFF01000001.1"/>
</dbReference>
<organism evidence="7 8">
    <name type="scientific">Hyphomonas beringensis</name>
    <dbReference type="NCBI Taxonomy" id="1280946"/>
    <lineage>
        <taxon>Bacteria</taxon>
        <taxon>Pseudomonadati</taxon>
        <taxon>Pseudomonadota</taxon>
        <taxon>Alphaproteobacteria</taxon>
        <taxon>Hyphomonadales</taxon>
        <taxon>Hyphomonadaceae</taxon>
        <taxon>Hyphomonas</taxon>
    </lineage>
</organism>
<dbReference type="EMBL" id="AWFF01000001">
    <property type="protein sequence ID" value="KCZ57353.1"/>
    <property type="molecule type" value="Genomic_DNA"/>
</dbReference>
<evidence type="ECO:0000313" key="8">
    <source>
        <dbReference type="Proteomes" id="UP000027037"/>
    </source>
</evidence>
<evidence type="ECO:0000313" key="7">
    <source>
        <dbReference type="EMBL" id="KCZ57353.1"/>
    </source>
</evidence>
<evidence type="ECO:0000256" key="5">
    <source>
        <dbReference type="ARBA" id="ARBA00023180"/>
    </source>
</evidence>
<feature type="signal peptide" evidence="6">
    <location>
        <begin position="1"/>
        <end position="33"/>
    </location>
</feature>
<dbReference type="Proteomes" id="UP000027037">
    <property type="component" value="Unassembled WGS sequence"/>
</dbReference>
<dbReference type="OrthoDB" id="9770107at2"/>
<feature type="chain" id="PRO_5001619326" description="Peptidase S10" evidence="6">
    <location>
        <begin position="34"/>
        <end position="513"/>
    </location>
</feature>
<dbReference type="eggNOG" id="COG2939">
    <property type="taxonomic scope" value="Bacteria"/>
</dbReference>
<keyword evidence="2" id="KW-0645">Protease</keyword>
<dbReference type="PATRIC" id="fig|1280946.3.peg.213"/>
<keyword evidence="3 6" id="KW-0732">Signal</keyword>
<keyword evidence="4" id="KW-0378">Hydrolase</keyword>
<dbReference type="InterPro" id="IPR029058">
    <property type="entry name" value="AB_hydrolase_fold"/>
</dbReference>
<dbReference type="AlphaFoldDB" id="A0A062UI08"/>
<keyword evidence="5" id="KW-0325">Glycoprotein</keyword>
<comment type="caution">
    <text evidence="7">The sequence shown here is derived from an EMBL/GenBank/DDBJ whole genome shotgun (WGS) entry which is preliminary data.</text>
</comment>
<dbReference type="InterPro" id="IPR001563">
    <property type="entry name" value="Peptidase_S10"/>
</dbReference>
<name>A0A062UI08_9PROT</name>
<proteinExistence type="predicted"/>
<dbReference type="Gene3D" id="3.40.50.1820">
    <property type="entry name" value="alpha/beta hydrolase"/>
    <property type="match status" value="1"/>
</dbReference>
<accession>A0A062UI08</accession>
<dbReference type="PANTHER" id="PTHR11802">
    <property type="entry name" value="SERINE PROTEASE FAMILY S10 SERINE CARBOXYPEPTIDASE"/>
    <property type="match status" value="1"/>
</dbReference>
<evidence type="ECO:0000256" key="4">
    <source>
        <dbReference type="ARBA" id="ARBA00022801"/>
    </source>
</evidence>